<sequence>MSIEASTDAIGIAGASSETIELINGANAHYMVAGPVDGKPVVLVHGGLPGSSGAAGWRFMMPALAEAGFRVYAPDRPGFGESDTREQYRPVRGHMSWVEFVRDFVDALGLDTFQIAGNSQGAQCAAYFTVTYPERVERLAMIATSGFNSALDIDPALVQPGIGFPKWEGTAESMREIMTTIIHRPEAVTDAVIALRTASATTQKDSFMAAAKWNRNAATDPNTGQLMRLKGRLDQLTIPMIYLYGRQDVMGPVENAYLQEDVLPNVQVFYPDDCGHQGQTDQPEMFNAVFTEFFTNGQVSRKTAEWAGVSGRRPVLASIIAD</sequence>
<dbReference type="Gene3D" id="3.40.50.1820">
    <property type="entry name" value="alpha/beta hydrolase"/>
    <property type="match status" value="1"/>
</dbReference>
<comment type="caution">
    <text evidence="2">The sequence shown here is derived from an EMBL/GenBank/DDBJ whole genome shotgun (WGS) entry which is preliminary data.</text>
</comment>
<proteinExistence type="predicted"/>
<keyword evidence="2" id="KW-0378">Hydrolase</keyword>
<dbReference type="InterPro" id="IPR029058">
    <property type="entry name" value="AB_hydrolase_fold"/>
</dbReference>
<dbReference type="InterPro" id="IPR000073">
    <property type="entry name" value="AB_hydrolase_1"/>
</dbReference>
<evidence type="ECO:0000313" key="2">
    <source>
        <dbReference type="EMBL" id="GAA3685456.1"/>
    </source>
</evidence>
<accession>A0ABP7CAJ7</accession>
<evidence type="ECO:0000313" key="3">
    <source>
        <dbReference type="Proteomes" id="UP001500752"/>
    </source>
</evidence>
<dbReference type="PANTHER" id="PTHR46438:SF11">
    <property type="entry name" value="LIPASE-RELATED"/>
    <property type="match status" value="1"/>
</dbReference>
<name>A0ABP7CAJ7_9MICC</name>
<dbReference type="EMBL" id="BAABEO010000015">
    <property type="protein sequence ID" value="GAA3685456.1"/>
    <property type="molecule type" value="Genomic_DNA"/>
</dbReference>
<dbReference type="SUPFAM" id="SSF53474">
    <property type="entry name" value="alpha/beta-Hydrolases"/>
    <property type="match status" value="1"/>
</dbReference>
<gene>
    <name evidence="2" type="ORF">GCM10023081_23710</name>
</gene>
<dbReference type="RefSeq" id="WP_345150995.1">
    <property type="nucleotide sequence ID" value="NZ_BAABEO010000015.1"/>
</dbReference>
<reference evidence="3" key="1">
    <citation type="journal article" date="2019" name="Int. J. Syst. Evol. Microbiol.">
        <title>The Global Catalogue of Microorganisms (GCM) 10K type strain sequencing project: providing services to taxonomists for standard genome sequencing and annotation.</title>
        <authorList>
            <consortium name="The Broad Institute Genomics Platform"/>
            <consortium name="The Broad Institute Genome Sequencing Center for Infectious Disease"/>
            <person name="Wu L."/>
            <person name="Ma J."/>
        </authorList>
    </citation>
    <scope>NUCLEOTIDE SEQUENCE [LARGE SCALE GENOMIC DNA]</scope>
    <source>
        <strain evidence="3">JCM 30742</strain>
    </source>
</reference>
<keyword evidence="3" id="KW-1185">Reference proteome</keyword>
<dbReference type="PRINTS" id="PR00412">
    <property type="entry name" value="EPOXHYDRLASE"/>
</dbReference>
<feature type="domain" description="AB hydrolase-1" evidence="1">
    <location>
        <begin position="40"/>
        <end position="168"/>
    </location>
</feature>
<dbReference type="InterPro" id="IPR000639">
    <property type="entry name" value="Epox_hydrolase-like"/>
</dbReference>
<dbReference type="GO" id="GO:0016787">
    <property type="term" value="F:hydrolase activity"/>
    <property type="evidence" value="ECO:0007669"/>
    <property type="project" value="UniProtKB-KW"/>
</dbReference>
<dbReference type="Pfam" id="PF00561">
    <property type="entry name" value="Abhydrolase_1"/>
    <property type="match status" value="1"/>
</dbReference>
<dbReference type="PRINTS" id="PR00111">
    <property type="entry name" value="ABHYDROLASE"/>
</dbReference>
<protein>
    <submittedName>
        <fullName evidence="2">Alpha/beta fold hydrolase</fullName>
    </submittedName>
</protein>
<dbReference type="Proteomes" id="UP001500752">
    <property type="component" value="Unassembled WGS sequence"/>
</dbReference>
<dbReference type="PANTHER" id="PTHR46438">
    <property type="entry name" value="ALPHA/BETA-HYDROLASES SUPERFAMILY PROTEIN"/>
    <property type="match status" value="1"/>
</dbReference>
<organism evidence="2 3">
    <name type="scientific">Arthrobacter ginkgonis</name>
    <dbReference type="NCBI Taxonomy" id="1630594"/>
    <lineage>
        <taxon>Bacteria</taxon>
        <taxon>Bacillati</taxon>
        <taxon>Actinomycetota</taxon>
        <taxon>Actinomycetes</taxon>
        <taxon>Micrococcales</taxon>
        <taxon>Micrococcaceae</taxon>
        <taxon>Arthrobacter</taxon>
    </lineage>
</organism>
<evidence type="ECO:0000259" key="1">
    <source>
        <dbReference type="Pfam" id="PF00561"/>
    </source>
</evidence>